<sequence>MSLIFRLTHMYHIFLNLFLCINYVNRLLKSWPQEEYNSYNWRRNQLKGARIIIKLRFSHNIRTILALDDNTLDFQSKELYPIGGFTNSGCLTVGCISSLSTVQLTNTVKYY</sequence>
<keyword evidence="2" id="KW-1185">Reference proteome</keyword>
<evidence type="ECO:0000313" key="2">
    <source>
        <dbReference type="Proteomes" id="UP001448207"/>
    </source>
</evidence>
<dbReference type="EMBL" id="JBCLYO010000005">
    <property type="protein sequence ID" value="KAL0088971.1"/>
    <property type="molecule type" value="Genomic_DNA"/>
</dbReference>
<protein>
    <recommendedName>
        <fullName evidence="3">Peptidase S54 rhomboid domain-containing protein</fullName>
    </recommendedName>
</protein>
<evidence type="ECO:0000313" key="1">
    <source>
        <dbReference type="EMBL" id="KAL0088971.1"/>
    </source>
</evidence>
<evidence type="ECO:0008006" key="3">
    <source>
        <dbReference type="Google" id="ProtNLM"/>
    </source>
</evidence>
<organism evidence="1 2">
    <name type="scientific">Phycomyces blakesleeanus</name>
    <dbReference type="NCBI Taxonomy" id="4837"/>
    <lineage>
        <taxon>Eukaryota</taxon>
        <taxon>Fungi</taxon>
        <taxon>Fungi incertae sedis</taxon>
        <taxon>Mucoromycota</taxon>
        <taxon>Mucoromycotina</taxon>
        <taxon>Mucoromycetes</taxon>
        <taxon>Mucorales</taxon>
        <taxon>Phycomycetaceae</taxon>
        <taxon>Phycomyces</taxon>
    </lineage>
</organism>
<accession>A0ABR3B3J1</accession>
<proteinExistence type="predicted"/>
<name>A0ABR3B3J1_PHYBL</name>
<dbReference type="Proteomes" id="UP001448207">
    <property type="component" value="Unassembled WGS sequence"/>
</dbReference>
<reference evidence="1 2" key="1">
    <citation type="submission" date="2024-04" db="EMBL/GenBank/DDBJ databases">
        <title>Symmetric and asymmetric DNA N6-adenine methylation regulates different biological responses in Mucorales.</title>
        <authorList>
            <consortium name="Lawrence Berkeley National Laboratory"/>
            <person name="Lax C."/>
            <person name="Mondo S.J."/>
            <person name="Osorio-Concepcion M."/>
            <person name="Muszewska A."/>
            <person name="Corrochano-Luque M."/>
            <person name="Gutierrez G."/>
            <person name="Riley R."/>
            <person name="Lipzen A."/>
            <person name="Guo J."/>
            <person name="Hundley H."/>
            <person name="Amirebrahimi M."/>
            <person name="Ng V."/>
            <person name="Lorenzo-Gutierrez D."/>
            <person name="Binder U."/>
            <person name="Yang J."/>
            <person name="Song Y."/>
            <person name="Canovas D."/>
            <person name="Navarro E."/>
            <person name="Freitag M."/>
            <person name="Gabaldon T."/>
            <person name="Grigoriev I.V."/>
            <person name="Corrochano L.M."/>
            <person name="Nicolas F.E."/>
            <person name="Garre V."/>
        </authorList>
    </citation>
    <scope>NUCLEOTIDE SEQUENCE [LARGE SCALE GENOMIC DNA]</scope>
    <source>
        <strain evidence="1 2">L51</strain>
    </source>
</reference>
<gene>
    <name evidence="1" type="ORF">J3Q64DRAFT_1820543</name>
</gene>
<comment type="caution">
    <text evidence="1">The sequence shown here is derived from an EMBL/GenBank/DDBJ whole genome shotgun (WGS) entry which is preliminary data.</text>
</comment>